<dbReference type="AlphaFoldDB" id="A0A9W7LFE3"/>
<reference evidence="3" key="1">
    <citation type="journal article" date="2023" name="Commun. Biol.">
        <title>Genome analysis of Parmales, the sister group of diatoms, reveals the evolutionary specialization of diatoms from phago-mixotrophs to photoautotrophs.</title>
        <authorList>
            <person name="Ban H."/>
            <person name="Sato S."/>
            <person name="Yoshikawa S."/>
            <person name="Yamada K."/>
            <person name="Nakamura Y."/>
            <person name="Ichinomiya M."/>
            <person name="Sato N."/>
            <person name="Blanc-Mathieu R."/>
            <person name="Endo H."/>
            <person name="Kuwata A."/>
            <person name="Ogata H."/>
        </authorList>
    </citation>
    <scope>NUCLEOTIDE SEQUENCE [LARGE SCALE GENOMIC DNA]</scope>
</reference>
<dbReference type="EMBL" id="BRYA01000350">
    <property type="protein sequence ID" value="GMI47547.1"/>
    <property type="molecule type" value="Genomic_DNA"/>
</dbReference>
<protein>
    <recommendedName>
        <fullName evidence="1">Aldehyde dehydrogenase domain-containing protein</fullName>
    </recommendedName>
</protein>
<dbReference type="Gene3D" id="3.40.309.10">
    <property type="entry name" value="Aldehyde Dehydrogenase, Chain A, domain 2"/>
    <property type="match status" value="1"/>
</dbReference>
<dbReference type="InterPro" id="IPR016162">
    <property type="entry name" value="Ald_DH_N"/>
</dbReference>
<dbReference type="InterPro" id="IPR016163">
    <property type="entry name" value="Ald_DH_C"/>
</dbReference>
<organism evidence="2 3">
    <name type="scientific">Triparma columacea</name>
    <dbReference type="NCBI Taxonomy" id="722753"/>
    <lineage>
        <taxon>Eukaryota</taxon>
        <taxon>Sar</taxon>
        <taxon>Stramenopiles</taxon>
        <taxon>Ochrophyta</taxon>
        <taxon>Bolidophyceae</taxon>
        <taxon>Parmales</taxon>
        <taxon>Triparmaceae</taxon>
        <taxon>Triparma</taxon>
    </lineage>
</organism>
<dbReference type="OrthoDB" id="40137at2759"/>
<dbReference type="GO" id="GO:0016620">
    <property type="term" value="F:oxidoreductase activity, acting on the aldehyde or oxo group of donors, NAD or NADP as acceptor"/>
    <property type="evidence" value="ECO:0007669"/>
    <property type="project" value="InterPro"/>
</dbReference>
<gene>
    <name evidence="2" type="ORF">TrCOL_g2151</name>
</gene>
<dbReference type="InterPro" id="IPR015590">
    <property type="entry name" value="Aldehyde_DH_dom"/>
</dbReference>
<dbReference type="Proteomes" id="UP001165065">
    <property type="component" value="Unassembled WGS sequence"/>
</dbReference>
<accession>A0A9W7LFE3</accession>
<dbReference type="Gene3D" id="3.40.605.10">
    <property type="entry name" value="Aldehyde Dehydrogenase, Chain A, domain 1"/>
    <property type="match status" value="1"/>
</dbReference>
<name>A0A9W7LFE3_9STRA</name>
<keyword evidence="3" id="KW-1185">Reference proteome</keyword>
<evidence type="ECO:0000313" key="2">
    <source>
        <dbReference type="EMBL" id="GMI47547.1"/>
    </source>
</evidence>
<dbReference type="InterPro" id="IPR016161">
    <property type="entry name" value="Ald_DH/histidinol_DH"/>
</dbReference>
<sequence>MSQLSNLASRSKSWSTSSRVELAKSCIQAVESDAWSTAGNWLKHSADIEKVPANERLKYGSQLRFVMGTTVKSFLEAYIRSCSPNATVDVTKPTSLGPGAPGITFQVVTETDTPAASAAAAEECLRATPGTVTVVLGVGNQPFLTLVDTLQRVFYYGETVLIKQHPLRSYLQHPYRVLLAPLIADNVVHMVQDEGIPATVAILKDPRVGHVHMTGAEKTAHAIERTLAENPSSPALTSELGCSTPWILTPAVYTEAELKKAALAAVVQKKLNGGSNCLDLQVLVIGSDWDQKKEFLEEVKIQCMATDTPVCYYPGVAKTYKDMKSHYEQKGKALLSGTTDNDVTIVDCGVYGSHDFDNYATVNEAFCPILAWVEVEGGLPAMVDFCNSEEVCGSLSCALLSPKSADAEQVEAALARLQFGTVAHNISQLLGYTTLGLGGMWGAYPGESRSGVGVVGNLYGVKGAVKQIVRNNNGLAKILTDVSIPPVVADVLHKALNVGGGKLGVVGTLGRVWWMLVRRAVHNVGLTVKLIDSDARLPGSAVIAE</sequence>
<dbReference type="Pfam" id="PF00171">
    <property type="entry name" value="Aldedh"/>
    <property type="match status" value="1"/>
</dbReference>
<dbReference type="SUPFAM" id="SSF53720">
    <property type="entry name" value="ALDH-like"/>
    <property type="match status" value="1"/>
</dbReference>
<evidence type="ECO:0000259" key="1">
    <source>
        <dbReference type="Pfam" id="PF00171"/>
    </source>
</evidence>
<comment type="caution">
    <text evidence="2">The sequence shown here is derived from an EMBL/GenBank/DDBJ whole genome shotgun (WGS) entry which is preliminary data.</text>
</comment>
<evidence type="ECO:0000313" key="3">
    <source>
        <dbReference type="Proteomes" id="UP001165065"/>
    </source>
</evidence>
<proteinExistence type="predicted"/>
<feature type="domain" description="Aldehyde dehydrogenase" evidence="1">
    <location>
        <begin position="120"/>
        <end position="440"/>
    </location>
</feature>